<dbReference type="Proteomes" id="UP001153331">
    <property type="component" value="Unassembled WGS sequence"/>
</dbReference>
<accession>A0ACC2IIE2</accession>
<name>A0ACC2IIE2_9PLEO</name>
<organism evidence="1 2">
    <name type="scientific">Boeremia exigua</name>
    <dbReference type="NCBI Taxonomy" id="749465"/>
    <lineage>
        <taxon>Eukaryota</taxon>
        <taxon>Fungi</taxon>
        <taxon>Dikarya</taxon>
        <taxon>Ascomycota</taxon>
        <taxon>Pezizomycotina</taxon>
        <taxon>Dothideomycetes</taxon>
        <taxon>Pleosporomycetidae</taxon>
        <taxon>Pleosporales</taxon>
        <taxon>Pleosporineae</taxon>
        <taxon>Didymellaceae</taxon>
        <taxon>Boeremia</taxon>
    </lineage>
</organism>
<proteinExistence type="predicted"/>
<gene>
    <name evidence="1" type="ORF">OPT61_g3298</name>
</gene>
<evidence type="ECO:0000313" key="1">
    <source>
        <dbReference type="EMBL" id="KAJ8114938.1"/>
    </source>
</evidence>
<evidence type="ECO:0000313" key="2">
    <source>
        <dbReference type="Proteomes" id="UP001153331"/>
    </source>
</evidence>
<reference evidence="1" key="1">
    <citation type="submission" date="2022-11" db="EMBL/GenBank/DDBJ databases">
        <title>Genome Sequence of Boeremia exigua.</title>
        <authorList>
            <person name="Buettner E."/>
        </authorList>
    </citation>
    <scope>NUCLEOTIDE SEQUENCE</scope>
    <source>
        <strain evidence="1">CU02</strain>
    </source>
</reference>
<keyword evidence="2" id="KW-1185">Reference proteome</keyword>
<dbReference type="EMBL" id="JAPHNI010000166">
    <property type="protein sequence ID" value="KAJ8114938.1"/>
    <property type="molecule type" value="Genomic_DNA"/>
</dbReference>
<sequence>MGHEYSGLSLEFGRPHDPWEKFTHRNERIHRAEDTSRLCIQNATSHDVINECLAHDNRRLYDPIPHKSQLLRDFLSEVLENKPVSSQPYEFDIERRCQSSYIVLVDDRQNHPDCEKKIRRRCTACQIFSRYLTVPQLRDHLIKERTVLRAEKRIIFLPDLTPDGALVLVATAAKRSSTPIRLFLQRYLAREHVFTTSTSWGFFLEFHLPYHAMRRNPSIVIQDARTVRGKPLRRSEEVPLRDISDDHEDLYYHEAQTSSLSWGTDEWFWTELFLVETYFGSEPLLRTYLNPPTDGIEGDGNDPPLGGSGSMQYDSCFDPREYFLHKLDRRLDQVAKEYSALVETFNQRMENYLSSIRGVFRDDADLQHTKTISNVIETVQIFVDCIGGTVEFWDNLYKTQISLFTTHARDKPLWPALLDRIVRNVLELRRLRRLLETKRDRFKFKLESLHTVSSLDQADKAIGQTDAAIQQGKDISTLTKMTVYIAFPVLVTTAIFSMDIVTPEQPWAVLGGVLVIAFFLNVLIANLVEQPWAQPRELWRRARLWTL</sequence>
<protein>
    <submittedName>
        <fullName evidence="1">Uncharacterized protein</fullName>
    </submittedName>
</protein>
<comment type="caution">
    <text evidence="1">The sequence shown here is derived from an EMBL/GenBank/DDBJ whole genome shotgun (WGS) entry which is preliminary data.</text>
</comment>